<dbReference type="PROSITE" id="PS00201">
    <property type="entry name" value="FLAVODOXIN"/>
    <property type="match status" value="1"/>
</dbReference>
<organism evidence="2 3">
    <name type="scientific">Nocardiopsis aegyptia</name>
    <dbReference type="NCBI Taxonomy" id="220378"/>
    <lineage>
        <taxon>Bacteria</taxon>
        <taxon>Bacillati</taxon>
        <taxon>Actinomycetota</taxon>
        <taxon>Actinomycetes</taxon>
        <taxon>Streptosporangiales</taxon>
        <taxon>Nocardiopsidaceae</taxon>
        <taxon>Nocardiopsis</taxon>
    </lineage>
</organism>
<dbReference type="AlphaFoldDB" id="A0A7Z0EPX7"/>
<gene>
    <name evidence="2" type="ORF">HNR10_004000</name>
</gene>
<dbReference type="GO" id="GO:0010181">
    <property type="term" value="F:FMN binding"/>
    <property type="evidence" value="ECO:0007669"/>
    <property type="project" value="InterPro"/>
</dbReference>
<dbReference type="GO" id="GO:0009055">
    <property type="term" value="F:electron transfer activity"/>
    <property type="evidence" value="ECO:0007669"/>
    <property type="project" value="InterPro"/>
</dbReference>
<dbReference type="InterPro" id="IPR001226">
    <property type="entry name" value="Flavodoxin_CS"/>
</dbReference>
<dbReference type="InterPro" id="IPR029039">
    <property type="entry name" value="Flavoprotein-like_sf"/>
</dbReference>
<dbReference type="EMBL" id="JACCFS010000001">
    <property type="protein sequence ID" value="NYJ36119.1"/>
    <property type="molecule type" value="Genomic_DNA"/>
</dbReference>
<keyword evidence="3" id="KW-1185">Reference proteome</keyword>
<proteinExistence type="predicted"/>
<dbReference type="RefSeq" id="WP_179825811.1">
    <property type="nucleotide sequence ID" value="NZ_JACCFS010000001.1"/>
</dbReference>
<accession>A0A7Z0EPX7</accession>
<sequence length="197" mass="20922">MTSTSVSVAVVYHSGFGHTARLAQYVEEGAADVPGTTTHLISVDGMEDSHWAALDAADAIVFGAPTYMGSASPAFHTFAYESGKRWVEQAWEGKIAAGFTNSSSKSGDKVHTLHYFTLLAAQHGMHWVGLGLMPGWNYSHKTEDDLNRLGVWLGAAAQSNGDEGADAMSKSDLATGAHLGRRVADHAHLLARGRRGA</sequence>
<evidence type="ECO:0000259" key="1">
    <source>
        <dbReference type="PROSITE" id="PS50902"/>
    </source>
</evidence>
<dbReference type="Pfam" id="PF03358">
    <property type="entry name" value="FMN_red"/>
    <property type="match status" value="1"/>
</dbReference>
<feature type="domain" description="Flavodoxin-like" evidence="1">
    <location>
        <begin position="8"/>
        <end position="157"/>
    </location>
</feature>
<dbReference type="PROSITE" id="PS50902">
    <property type="entry name" value="FLAVODOXIN_LIKE"/>
    <property type="match status" value="1"/>
</dbReference>
<dbReference type="InterPro" id="IPR008254">
    <property type="entry name" value="Flavodoxin/NO_synth"/>
</dbReference>
<protein>
    <submittedName>
        <fullName evidence="2">Multimeric flavodoxin WrbA</fullName>
    </submittedName>
</protein>
<name>A0A7Z0EPX7_9ACTN</name>
<reference evidence="2 3" key="1">
    <citation type="submission" date="2020-07" db="EMBL/GenBank/DDBJ databases">
        <title>Sequencing the genomes of 1000 actinobacteria strains.</title>
        <authorList>
            <person name="Klenk H.-P."/>
        </authorList>
    </citation>
    <scope>NUCLEOTIDE SEQUENCE [LARGE SCALE GENOMIC DNA]</scope>
    <source>
        <strain evidence="2 3">DSM 44442</strain>
    </source>
</reference>
<dbReference type="PANTHER" id="PTHR30546:SF23">
    <property type="entry name" value="FLAVOPROTEIN-LIKE PROTEIN YCP4-RELATED"/>
    <property type="match status" value="1"/>
</dbReference>
<dbReference type="Proteomes" id="UP000572051">
    <property type="component" value="Unassembled WGS sequence"/>
</dbReference>
<evidence type="ECO:0000313" key="3">
    <source>
        <dbReference type="Proteomes" id="UP000572051"/>
    </source>
</evidence>
<dbReference type="GO" id="GO:0016020">
    <property type="term" value="C:membrane"/>
    <property type="evidence" value="ECO:0007669"/>
    <property type="project" value="TreeGrafter"/>
</dbReference>
<dbReference type="InterPro" id="IPR005025">
    <property type="entry name" value="FMN_Rdtase-like_dom"/>
</dbReference>
<dbReference type="Gene3D" id="3.40.50.360">
    <property type="match status" value="1"/>
</dbReference>
<evidence type="ECO:0000313" key="2">
    <source>
        <dbReference type="EMBL" id="NYJ36119.1"/>
    </source>
</evidence>
<dbReference type="SUPFAM" id="SSF52218">
    <property type="entry name" value="Flavoproteins"/>
    <property type="match status" value="1"/>
</dbReference>
<comment type="caution">
    <text evidence="2">The sequence shown here is derived from an EMBL/GenBank/DDBJ whole genome shotgun (WGS) entry which is preliminary data.</text>
</comment>
<dbReference type="GO" id="GO:0003955">
    <property type="term" value="F:NAD(P)H dehydrogenase (quinone) activity"/>
    <property type="evidence" value="ECO:0007669"/>
    <property type="project" value="TreeGrafter"/>
</dbReference>
<dbReference type="PANTHER" id="PTHR30546">
    <property type="entry name" value="FLAVODOXIN-RELATED PROTEIN WRBA-RELATED"/>
    <property type="match status" value="1"/>
</dbReference>